<evidence type="ECO:0000256" key="1">
    <source>
        <dbReference type="ARBA" id="ARBA00008276"/>
    </source>
</evidence>
<accession>A0A3N0EI28</accession>
<comment type="similarity">
    <text evidence="1">Belongs to the folylpolyglutamate synthase family.</text>
</comment>
<evidence type="ECO:0000313" key="6">
    <source>
        <dbReference type="Proteomes" id="UP000269198"/>
    </source>
</evidence>
<dbReference type="Proteomes" id="UP000269198">
    <property type="component" value="Unassembled WGS sequence"/>
</dbReference>
<keyword evidence="3" id="KW-0547">Nucleotide-binding</keyword>
<keyword evidence="4" id="KW-0067">ATP-binding</keyword>
<evidence type="ECO:0000256" key="3">
    <source>
        <dbReference type="ARBA" id="ARBA00022741"/>
    </source>
</evidence>
<protein>
    <recommendedName>
        <fullName evidence="7">Bifunctional folylpolyglutamate synthase/dihydrofolate synthase</fullName>
    </recommendedName>
</protein>
<dbReference type="OrthoDB" id="4961544at2"/>
<name>A0A3N0EI28_9ACTN</name>
<comment type="caution">
    <text evidence="5">The sequence shown here is derived from an EMBL/GenBank/DDBJ whole genome shotgun (WGS) entry which is preliminary data.</text>
</comment>
<dbReference type="GO" id="GO:0005737">
    <property type="term" value="C:cytoplasm"/>
    <property type="evidence" value="ECO:0007669"/>
    <property type="project" value="TreeGrafter"/>
</dbReference>
<sequence>MPSTDVFFREWRDRRAGARRSLARAAELLRELDLTSSPGPETLGVVGSKGKGTTATHASAHLAAAGLRVVTVTGPSFRGHRERVRVNGVAASDTEISSLAGEIDTAIRGIPDTGDGYLAPSGLFLIAGLLRARQLDADACVLEAGMGGRGDELRLVGPRVVAMASVFAEHVGVLGDTVTEIAEEKAGVAGPTTRAFVRLPQSPEVSGAVDRTVREVTGGRTRPETVHPPRPDASEVGVPHGLSAAPAHLGGEAAGRLLRELGRPPAEPDRLATVLSSVRLPARLSHHRVPGTDTEVIVDSAINGTGVAAAVAHARRHWAAIDHVLLCLPDHKDVDGAATALGSLPVTAVRLPESHLGFSHDVPAHWSHLDVESLSPEAMAALGGRVLVLGTVYFTGRVLELVDADTERLFTA</sequence>
<dbReference type="GO" id="GO:0008841">
    <property type="term" value="F:dihydrofolate synthase activity"/>
    <property type="evidence" value="ECO:0007669"/>
    <property type="project" value="TreeGrafter"/>
</dbReference>
<dbReference type="PANTHER" id="PTHR11136">
    <property type="entry name" value="FOLYLPOLYGLUTAMATE SYNTHASE-RELATED"/>
    <property type="match status" value="1"/>
</dbReference>
<dbReference type="Gene3D" id="3.40.1190.10">
    <property type="entry name" value="Mur-like, catalytic domain"/>
    <property type="match status" value="1"/>
</dbReference>
<dbReference type="SUPFAM" id="SSF53623">
    <property type="entry name" value="MurD-like peptide ligases, catalytic domain"/>
    <property type="match status" value="1"/>
</dbReference>
<proteinExistence type="inferred from homology"/>
<reference evidence="5 6" key="1">
    <citation type="submission" date="2018-11" db="EMBL/GenBank/DDBJ databases">
        <title>The genome draft of YIM 96095.</title>
        <authorList>
            <person name="Tang S.-K."/>
            <person name="Chunyu W.-X."/>
            <person name="Feng Y.-Z."/>
        </authorList>
    </citation>
    <scope>NUCLEOTIDE SEQUENCE [LARGE SCALE GENOMIC DNA]</scope>
    <source>
        <strain evidence="5 6">YIM 96095</strain>
    </source>
</reference>
<evidence type="ECO:0008006" key="7">
    <source>
        <dbReference type="Google" id="ProtNLM"/>
    </source>
</evidence>
<dbReference type="RefSeq" id="WP_123199203.1">
    <property type="nucleotide sequence ID" value="NZ_RJMB01000001.1"/>
</dbReference>
<evidence type="ECO:0000313" key="5">
    <source>
        <dbReference type="EMBL" id="RNL87339.1"/>
    </source>
</evidence>
<evidence type="ECO:0000256" key="2">
    <source>
        <dbReference type="ARBA" id="ARBA00022598"/>
    </source>
</evidence>
<dbReference type="AlphaFoldDB" id="A0A3N0EI28"/>
<keyword evidence="6" id="KW-1185">Reference proteome</keyword>
<organism evidence="5 6">
    <name type="scientific">Halostreptopolyspora alba</name>
    <dbReference type="NCBI Taxonomy" id="2487137"/>
    <lineage>
        <taxon>Bacteria</taxon>
        <taxon>Bacillati</taxon>
        <taxon>Actinomycetota</taxon>
        <taxon>Actinomycetes</taxon>
        <taxon>Streptosporangiales</taxon>
        <taxon>Nocardiopsidaceae</taxon>
        <taxon>Halostreptopolyspora</taxon>
    </lineage>
</organism>
<dbReference type="GO" id="GO:0004326">
    <property type="term" value="F:tetrahydrofolylpolyglutamate synthase activity"/>
    <property type="evidence" value="ECO:0007669"/>
    <property type="project" value="InterPro"/>
</dbReference>
<dbReference type="PANTHER" id="PTHR11136:SF0">
    <property type="entry name" value="DIHYDROFOLATE SYNTHETASE-RELATED"/>
    <property type="match status" value="1"/>
</dbReference>
<gene>
    <name evidence="5" type="ORF">EFW17_00420</name>
</gene>
<evidence type="ECO:0000256" key="4">
    <source>
        <dbReference type="ARBA" id="ARBA00022840"/>
    </source>
</evidence>
<dbReference type="InterPro" id="IPR036565">
    <property type="entry name" value="Mur-like_cat_sf"/>
</dbReference>
<dbReference type="EMBL" id="RJMB01000001">
    <property type="protein sequence ID" value="RNL87339.1"/>
    <property type="molecule type" value="Genomic_DNA"/>
</dbReference>
<dbReference type="InterPro" id="IPR001645">
    <property type="entry name" value="Folylpolyglutamate_synth"/>
</dbReference>
<keyword evidence="2" id="KW-0436">Ligase</keyword>
<dbReference type="GO" id="GO:0005524">
    <property type="term" value="F:ATP binding"/>
    <property type="evidence" value="ECO:0007669"/>
    <property type="project" value="UniProtKB-KW"/>
</dbReference>